<protein>
    <submittedName>
        <fullName evidence="5">Transcriptional regulator</fullName>
    </submittedName>
</protein>
<dbReference type="PROSITE" id="PS50956">
    <property type="entry name" value="HTH_ASNC_2"/>
    <property type="match status" value="1"/>
</dbReference>
<dbReference type="GO" id="GO:0043565">
    <property type="term" value="F:sequence-specific DNA binding"/>
    <property type="evidence" value="ECO:0007669"/>
    <property type="project" value="InterPro"/>
</dbReference>
<evidence type="ECO:0000256" key="1">
    <source>
        <dbReference type="ARBA" id="ARBA00023015"/>
    </source>
</evidence>
<dbReference type="Pfam" id="PF01037">
    <property type="entry name" value="AsnC_trans_reg"/>
    <property type="match status" value="1"/>
</dbReference>
<dbReference type="Gene3D" id="1.10.10.10">
    <property type="entry name" value="Winged helix-like DNA-binding domain superfamily/Winged helix DNA-binding domain"/>
    <property type="match status" value="1"/>
</dbReference>
<dbReference type="InterPro" id="IPR011008">
    <property type="entry name" value="Dimeric_a/b-barrel"/>
</dbReference>
<dbReference type="InterPro" id="IPR036388">
    <property type="entry name" value="WH-like_DNA-bd_sf"/>
</dbReference>
<evidence type="ECO:0000259" key="4">
    <source>
        <dbReference type="PROSITE" id="PS50956"/>
    </source>
</evidence>
<evidence type="ECO:0000313" key="6">
    <source>
        <dbReference type="Proteomes" id="UP000254626"/>
    </source>
</evidence>
<dbReference type="InterPro" id="IPR019888">
    <property type="entry name" value="Tscrpt_reg_AsnC-like"/>
</dbReference>
<keyword evidence="2" id="KW-0238">DNA-binding</keyword>
<dbReference type="SMART" id="SM00344">
    <property type="entry name" value="HTH_ASNC"/>
    <property type="match status" value="1"/>
</dbReference>
<dbReference type="SUPFAM" id="SSF46785">
    <property type="entry name" value="Winged helix' DNA-binding domain"/>
    <property type="match status" value="1"/>
</dbReference>
<dbReference type="EMBL" id="UHIP01000002">
    <property type="protein sequence ID" value="SUQ26259.1"/>
    <property type="molecule type" value="Genomic_DNA"/>
</dbReference>
<evidence type="ECO:0000256" key="2">
    <source>
        <dbReference type="ARBA" id="ARBA00023125"/>
    </source>
</evidence>
<keyword evidence="1" id="KW-0805">Transcription regulation</keyword>
<dbReference type="PRINTS" id="PR00033">
    <property type="entry name" value="HTHASNC"/>
</dbReference>
<evidence type="ECO:0000313" key="5">
    <source>
        <dbReference type="EMBL" id="SUQ26259.1"/>
    </source>
</evidence>
<dbReference type="InterPro" id="IPR000485">
    <property type="entry name" value="AsnC-type_HTH_dom"/>
</dbReference>
<proteinExistence type="predicted"/>
<dbReference type="PROSITE" id="PS00519">
    <property type="entry name" value="HTH_ASNC_1"/>
    <property type="match status" value="1"/>
</dbReference>
<sequence length="153" mass="17063">MKMDRIDRHLLALIQKQGRLSTAELAELVGLSASPCARRLKRLEDEGVIDGYQAKLNRKAIGIGMTVFVEVSLNNHQASSIDEFESALVEMDEVISAHVVSGAYDYLLEVVSPDLVGYESFIRKVQQLDNVKDIHTHLAMRQVKQAGSLPVFR</sequence>
<reference evidence="5 6" key="1">
    <citation type="submission" date="2018-06" db="EMBL/GenBank/DDBJ databases">
        <authorList>
            <consortium name="Pathogen Informatics"/>
            <person name="Doyle S."/>
        </authorList>
    </citation>
    <scope>NUCLEOTIDE SEQUENCE [LARGE SCALE GENOMIC DNA]</scope>
    <source>
        <strain evidence="5 6">NCTC11327</strain>
    </source>
</reference>
<dbReference type="Pfam" id="PF13412">
    <property type="entry name" value="HTH_24"/>
    <property type="match status" value="1"/>
</dbReference>
<evidence type="ECO:0000256" key="3">
    <source>
        <dbReference type="ARBA" id="ARBA00023163"/>
    </source>
</evidence>
<dbReference type="Proteomes" id="UP000254626">
    <property type="component" value="Unassembled WGS sequence"/>
</dbReference>
<dbReference type="InterPro" id="IPR019887">
    <property type="entry name" value="Tscrpt_reg_AsnC/Lrp_C"/>
</dbReference>
<dbReference type="AlphaFoldDB" id="A0AAX2LSE2"/>
<dbReference type="Gene3D" id="3.30.70.920">
    <property type="match status" value="1"/>
</dbReference>
<dbReference type="CDD" id="cd00090">
    <property type="entry name" value="HTH_ARSR"/>
    <property type="match status" value="1"/>
</dbReference>
<comment type="caution">
    <text evidence="5">The sequence shown here is derived from an EMBL/GenBank/DDBJ whole genome shotgun (WGS) entry which is preliminary data.</text>
</comment>
<dbReference type="PANTHER" id="PTHR30154">
    <property type="entry name" value="LEUCINE-RESPONSIVE REGULATORY PROTEIN"/>
    <property type="match status" value="1"/>
</dbReference>
<dbReference type="InterPro" id="IPR036390">
    <property type="entry name" value="WH_DNA-bd_sf"/>
</dbReference>
<keyword evidence="3" id="KW-0804">Transcription</keyword>
<dbReference type="PANTHER" id="PTHR30154:SF34">
    <property type="entry name" value="TRANSCRIPTIONAL REGULATOR AZLB"/>
    <property type="match status" value="1"/>
</dbReference>
<dbReference type="GO" id="GO:0005829">
    <property type="term" value="C:cytosol"/>
    <property type="evidence" value="ECO:0007669"/>
    <property type="project" value="TreeGrafter"/>
</dbReference>
<gene>
    <name evidence="5" type="primary">lrp_3</name>
    <name evidence="5" type="ORF">NCTC11327_03119</name>
</gene>
<name>A0AAX2LSE2_VIBFL</name>
<dbReference type="InterPro" id="IPR019885">
    <property type="entry name" value="Tscrpt_reg_HTH_AsnC-type_CS"/>
</dbReference>
<dbReference type="GO" id="GO:0043200">
    <property type="term" value="P:response to amino acid"/>
    <property type="evidence" value="ECO:0007669"/>
    <property type="project" value="TreeGrafter"/>
</dbReference>
<organism evidence="5 6">
    <name type="scientific">Vibrio fluvialis</name>
    <dbReference type="NCBI Taxonomy" id="676"/>
    <lineage>
        <taxon>Bacteria</taxon>
        <taxon>Pseudomonadati</taxon>
        <taxon>Pseudomonadota</taxon>
        <taxon>Gammaproteobacteria</taxon>
        <taxon>Vibrionales</taxon>
        <taxon>Vibrionaceae</taxon>
        <taxon>Vibrio</taxon>
    </lineage>
</organism>
<dbReference type="GO" id="GO:0006355">
    <property type="term" value="P:regulation of DNA-templated transcription"/>
    <property type="evidence" value="ECO:0007669"/>
    <property type="project" value="UniProtKB-ARBA"/>
</dbReference>
<accession>A0AAX2LSE2</accession>
<dbReference type="InterPro" id="IPR011991">
    <property type="entry name" value="ArsR-like_HTH"/>
</dbReference>
<feature type="domain" description="HTH asnC-type" evidence="4">
    <location>
        <begin position="3"/>
        <end position="64"/>
    </location>
</feature>
<dbReference type="SUPFAM" id="SSF54909">
    <property type="entry name" value="Dimeric alpha+beta barrel"/>
    <property type="match status" value="1"/>
</dbReference>